<accession>A0AAV6TZM4</accession>
<evidence type="ECO:0000313" key="2">
    <source>
        <dbReference type="EMBL" id="KAG8176951.1"/>
    </source>
</evidence>
<reference evidence="2 3" key="1">
    <citation type="journal article" date="2022" name="Nat. Ecol. Evol.">
        <title>A masculinizing supergene underlies an exaggerated male reproductive morph in a spider.</title>
        <authorList>
            <person name="Hendrickx F."/>
            <person name="De Corte Z."/>
            <person name="Sonet G."/>
            <person name="Van Belleghem S.M."/>
            <person name="Kostlbacher S."/>
            <person name="Vangestel C."/>
        </authorList>
    </citation>
    <scope>NUCLEOTIDE SEQUENCE [LARGE SCALE GENOMIC DNA]</scope>
    <source>
        <strain evidence="2">W744_W776</strain>
    </source>
</reference>
<name>A0AAV6TZM4_9ARAC</name>
<keyword evidence="3" id="KW-1185">Reference proteome</keyword>
<organism evidence="2 3">
    <name type="scientific">Oedothorax gibbosus</name>
    <dbReference type="NCBI Taxonomy" id="931172"/>
    <lineage>
        <taxon>Eukaryota</taxon>
        <taxon>Metazoa</taxon>
        <taxon>Ecdysozoa</taxon>
        <taxon>Arthropoda</taxon>
        <taxon>Chelicerata</taxon>
        <taxon>Arachnida</taxon>
        <taxon>Araneae</taxon>
        <taxon>Araneomorphae</taxon>
        <taxon>Entelegynae</taxon>
        <taxon>Araneoidea</taxon>
        <taxon>Linyphiidae</taxon>
        <taxon>Erigoninae</taxon>
        <taxon>Oedothorax</taxon>
    </lineage>
</organism>
<protein>
    <submittedName>
        <fullName evidence="2">Uncharacterized protein</fullName>
    </submittedName>
</protein>
<evidence type="ECO:0000313" key="3">
    <source>
        <dbReference type="Proteomes" id="UP000827092"/>
    </source>
</evidence>
<feature type="region of interest" description="Disordered" evidence="1">
    <location>
        <begin position="1"/>
        <end position="24"/>
    </location>
</feature>
<comment type="caution">
    <text evidence="2">The sequence shown here is derived from an EMBL/GenBank/DDBJ whole genome shotgun (WGS) entry which is preliminary data.</text>
</comment>
<sequence length="99" mass="10941">MSITSAEGRESFSNLKKPSQGQGISSTHGIFDFWAYGHLWSKTPRNGVGMTLRLPRQEFTSEMYVIAFSLHLVLGICRAANGPPFMTTDSATKVQAFQI</sequence>
<gene>
    <name evidence="2" type="ORF">JTE90_015417</name>
</gene>
<dbReference type="Proteomes" id="UP000827092">
    <property type="component" value="Unassembled WGS sequence"/>
</dbReference>
<dbReference type="AlphaFoldDB" id="A0AAV6TZM4"/>
<proteinExistence type="predicted"/>
<evidence type="ECO:0000256" key="1">
    <source>
        <dbReference type="SAM" id="MobiDB-lite"/>
    </source>
</evidence>
<dbReference type="EMBL" id="JAFNEN010000837">
    <property type="protein sequence ID" value="KAG8176951.1"/>
    <property type="molecule type" value="Genomic_DNA"/>
</dbReference>